<dbReference type="AlphaFoldDB" id="A0AAV9VKR6"/>
<reference evidence="1 2" key="1">
    <citation type="submission" date="2019-10" db="EMBL/GenBank/DDBJ databases">
        <authorList>
            <person name="Palmer J.M."/>
        </authorList>
    </citation>
    <scope>NUCLEOTIDE SEQUENCE [LARGE SCALE GENOMIC DNA]</scope>
    <source>
        <strain evidence="1 2">TWF730</strain>
    </source>
</reference>
<proteinExistence type="predicted"/>
<keyword evidence="2" id="KW-1185">Reference proteome</keyword>
<accession>A0AAV9VKR6</accession>
<organism evidence="1 2">
    <name type="scientific">Orbilia blumenaviensis</name>
    <dbReference type="NCBI Taxonomy" id="1796055"/>
    <lineage>
        <taxon>Eukaryota</taxon>
        <taxon>Fungi</taxon>
        <taxon>Dikarya</taxon>
        <taxon>Ascomycota</taxon>
        <taxon>Pezizomycotina</taxon>
        <taxon>Orbiliomycetes</taxon>
        <taxon>Orbiliales</taxon>
        <taxon>Orbiliaceae</taxon>
        <taxon>Orbilia</taxon>
    </lineage>
</organism>
<dbReference type="EMBL" id="JAVHNS010000001">
    <property type="protein sequence ID" value="KAK6362607.1"/>
    <property type="molecule type" value="Genomic_DNA"/>
</dbReference>
<dbReference type="Proteomes" id="UP001373714">
    <property type="component" value="Unassembled WGS sequence"/>
</dbReference>
<name>A0AAV9VKR6_9PEZI</name>
<evidence type="ECO:0000313" key="2">
    <source>
        <dbReference type="Proteomes" id="UP001373714"/>
    </source>
</evidence>
<evidence type="ECO:0000313" key="1">
    <source>
        <dbReference type="EMBL" id="KAK6362607.1"/>
    </source>
</evidence>
<sequence length="225" mass="25696">MPTFIPQNKHLEENAAAIRTLTKLIKEGEIYRDVAWIRLHPSSQSELSPQNWDLTSLLRHLLNTSTFLSHYVDTPAEYPIKAEAHDMSFILSHQSFLYPPALTPENKFAQIMTAQSSATATEPQIFVSLSFTTPWLVRNVRPVGIHDHVDYDVQFTFSNSLYLGEAPSPMFEVSAVVVQRRDVEEWLRMARARSSFEDMELEIVMGPTRVFDEAGECWVVSLILI</sequence>
<protein>
    <submittedName>
        <fullName evidence="1">Uncharacterized protein</fullName>
    </submittedName>
</protein>
<gene>
    <name evidence="1" type="ORF">TWF730_000064</name>
</gene>
<comment type="caution">
    <text evidence="1">The sequence shown here is derived from an EMBL/GenBank/DDBJ whole genome shotgun (WGS) entry which is preliminary data.</text>
</comment>